<dbReference type="AlphaFoldDB" id="A0A699HYW8"/>
<reference evidence="3" key="1">
    <citation type="journal article" date="2019" name="Sci. Rep.">
        <title>Draft genome of Tanacetum cinerariifolium, the natural source of mosquito coil.</title>
        <authorList>
            <person name="Yamashiro T."/>
            <person name="Shiraishi A."/>
            <person name="Satake H."/>
            <person name="Nakayama K."/>
        </authorList>
    </citation>
    <scope>NUCLEOTIDE SEQUENCE</scope>
</reference>
<feature type="non-terminal residue" evidence="3">
    <location>
        <position position="1"/>
    </location>
</feature>
<organism evidence="3">
    <name type="scientific">Tanacetum cinerariifolium</name>
    <name type="common">Dalmatian daisy</name>
    <name type="synonym">Chrysanthemum cinerariifolium</name>
    <dbReference type="NCBI Taxonomy" id="118510"/>
    <lineage>
        <taxon>Eukaryota</taxon>
        <taxon>Viridiplantae</taxon>
        <taxon>Streptophyta</taxon>
        <taxon>Embryophyta</taxon>
        <taxon>Tracheophyta</taxon>
        <taxon>Spermatophyta</taxon>
        <taxon>Magnoliopsida</taxon>
        <taxon>eudicotyledons</taxon>
        <taxon>Gunneridae</taxon>
        <taxon>Pentapetalae</taxon>
        <taxon>asterids</taxon>
        <taxon>campanulids</taxon>
        <taxon>Asterales</taxon>
        <taxon>Asteraceae</taxon>
        <taxon>Asteroideae</taxon>
        <taxon>Anthemideae</taxon>
        <taxon>Anthemidinae</taxon>
        <taxon>Tanacetum</taxon>
    </lineage>
</organism>
<proteinExistence type="predicted"/>
<name>A0A699HYW8_TANCI</name>
<feature type="region of interest" description="Disordered" evidence="1">
    <location>
        <begin position="211"/>
        <end position="240"/>
    </location>
</feature>
<feature type="compositionally biased region" description="Low complexity" evidence="1">
    <location>
        <begin position="214"/>
        <end position="227"/>
    </location>
</feature>
<dbReference type="InterPro" id="IPR013103">
    <property type="entry name" value="RVT_2"/>
</dbReference>
<comment type="caution">
    <text evidence="3">The sequence shown here is derived from an EMBL/GenBank/DDBJ whole genome shotgun (WGS) entry which is preliminary data.</text>
</comment>
<accession>A0A699HYW8</accession>
<dbReference type="EMBL" id="BKCJ010218921">
    <property type="protein sequence ID" value="GEY88325.1"/>
    <property type="molecule type" value="Genomic_DNA"/>
</dbReference>
<protein>
    <submittedName>
        <fullName evidence="3">Retrovirus-related Pol polyprotein from transposon TNT 1-94</fullName>
    </submittedName>
</protein>
<evidence type="ECO:0000313" key="3">
    <source>
        <dbReference type="EMBL" id="GEY88325.1"/>
    </source>
</evidence>
<evidence type="ECO:0000256" key="1">
    <source>
        <dbReference type="SAM" id="MobiDB-lite"/>
    </source>
</evidence>
<dbReference type="Pfam" id="PF07727">
    <property type="entry name" value="RVT_2"/>
    <property type="match status" value="1"/>
</dbReference>
<gene>
    <name evidence="3" type="ORF">Tci_460299</name>
</gene>
<feature type="compositionally biased region" description="Basic and acidic residues" evidence="1">
    <location>
        <begin position="229"/>
        <end position="240"/>
    </location>
</feature>
<feature type="domain" description="Reverse transcriptase Ty1/copia-type" evidence="2">
    <location>
        <begin position="134"/>
        <end position="197"/>
    </location>
</feature>
<evidence type="ECO:0000259" key="2">
    <source>
        <dbReference type="Pfam" id="PF07727"/>
    </source>
</evidence>
<sequence>RTDRPLVFGLRLLKIYDMRSLMAHEFRKKINSGLVPNLVPAAPYVPSTNKELEILFQPMFDEYLEPPRVERSVSSTLAVLVPINLACVVAKSTLMDKNPFAPVDNDPFINIFAPEPTSKALSFRDASSAESTYERLVANGYQQEEGMDFEESFAPVARIEGIRIFIANTASKNMIIYQMDVKTAFLNDELKEEVILGHDIMADISNPASDVPVEQAPAEQIPAIAPPTRTEDHESRKDLPKDDLLVSVEVLRYDYKRSNVRIKE</sequence>